<dbReference type="CDD" id="cd06223">
    <property type="entry name" value="PRTases_typeI"/>
    <property type="match status" value="1"/>
</dbReference>
<sequence length="238" mass="25531">MVPLAALQEICDLALPRACAGCGEQRVAFCEHCRAELDDALEAEPFEATPTPCPPGFPITWSQAPYDGSIAELLRAFKDSGRGDAGPHLARLLRSALAALVEDEDTCRQELRRGQQLLVVPMPSRSTSTRARGREPTVELARRAVGRTRQLTLRRILRVARTGRDQAGLSAQERSVNVRGAMRLSASGRAIVPGRVCVVIDDIVTTGSSLVEARETLLAAGAVEVVAATVAATQRRSV</sequence>
<dbReference type="EMBL" id="JBHSWH010000001">
    <property type="protein sequence ID" value="MFC6707840.1"/>
    <property type="molecule type" value="Genomic_DNA"/>
</dbReference>
<accession>A0ABW2AM21</accession>
<evidence type="ECO:0000313" key="4">
    <source>
        <dbReference type="Proteomes" id="UP001596298"/>
    </source>
</evidence>
<dbReference type="Pfam" id="PF00156">
    <property type="entry name" value="Pribosyltran"/>
    <property type="match status" value="1"/>
</dbReference>
<reference evidence="4" key="1">
    <citation type="journal article" date="2019" name="Int. J. Syst. Evol. Microbiol.">
        <title>The Global Catalogue of Microorganisms (GCM) 10K type strain sequencing project: providing services to taxonomists for standard genome sequencing and annotation.</title>
        <authorList>
            <consortium name="The Broad Institute Genomics Platform"/>
            <consortium name="The Broad Institute Genome Sequencing Center for Infectious Disease"/>
            <person name="Wu L."/>
            <person name="Ma J."/>
        </authorList>
    </citation>
    <scope>NUCLEOTIDE SEQUENCE [LARGE SCALE GENOMIC DNA]</scope>
    <source>
        <strain evidence="4">CCUG 58127</strain>
    </source>
</reference>
<dbReference type="PANTHER" id="PTHR47505:SF1">
    <property type="entry name" value="DNA UTILIZATION PROTEIN YHGH"/>
    <property type="match status" value="1"/>
</dbReference>
<dbReference type="Gene3D" id="3.40.50.2020">
    <property type="match status" value="1"/>
</dbReference>
<dbReference type="SUPFAM" id="SSF53271">
    <property type="entry name" value="PRTase-like"/>
    <property type="match status" value="1"/>
</dbReference>
<comment type="similarity">
    <text evidence="1">Belongs to the ComF/GntX family.</text>
</comment>
<dbReference type="PANTHER" id="PTHR47505">
    <property type="entry name" value="DNA UTILIZATION PROTEIN YHGH"/>
    <property type="match status" value="1"/>
</dbReference>
<proteinExistence type="inferred from homology"/>
<keyword evidence="4" id="KW-1185">Reference proteome</keyword>
<protein>
    <submittedName>
        <fullName evidence="3">ComF family protein</fullName>
    </submittedName>
</protein>
<comment type="caution">
    <text evidence="3">The sequence shown here is derived from an EMBL/GenBank/DDBJ whole genome shotgun (WGS) entry which is preliminary data.</text>
</comment>
<evidence type="ECO:0000313" key="3">
    <source>
        <dbReference type="EMBL" id="MFC6707840.1"/>
    </source>
</evidence>
<dbReference type="RefSeq" id="WP_382404502.1">
    <property type="nucleotide sequence ID" value="NZ_JBHSWH010000001.1"/>
</dbReference>
<dbReference type="InterPro" id="IPR029057">
    <property type="entry name" value="PRTase-like"/>
</dbReference>
<organism evidence="3 4">
    <name type="scientific">Flexivirga alba</name>
    <dbReference type="NCBI Taxonomy" id="702742"/>
    <lineage>
        <taxon>Bacteria</taxon>
        <taxon>Bacillati</taxon>
        <taxon>Actinomycetota</taxon>
        <taxon>Actinomycetes</taxon>
        <taxon>Micrococcales</taxon>
        <taxon>Dermacoccaceae</taxon>
        <taxon>Flexivirga</taxon>
    </lineage>
</organism>
<feature type="domain" description="Phosphoribosyltransferase" evidence="2">
    <location>
        <begin position="161"/>
        <end position="232"/>
    </location>
</feature>
<name>A0ABW2AM21_9MICO</name>
<dbReference type="InterPro" id="IPR000836">
    <property type="entry name" value="PRTase_dom"/>
</dbReference>
<gene>
    <name evidence="3" type="ORF">ACFQDH_22035</name>
</gene>
<dbReference type="Proteomes" id="UP001596298">
    <property type="component" value="Unassembled WGS sequence"/>
</dbReference>
<evidence type="ECO:0000256" key="1">
    <source>
        <dbReference type="ARBA" id="ARBA00008007"/>
    </source>
</evidence>
<evidence type="ECO:0000259" key="2">
    <source>
        <dbReference type="Pfam" id="PF00156"/>
    </source>
</evidence>
<dbReference type="InterPro" id="IPR051910">
    <property type="entry name" value="ComF/GntX_DNA_util-trans"/>
</dbReference>